<evidence type="ECO:0000256" key="5">
    <source>
        <dbReference type="ARBA" id="ARBA00023136"/>
    </source>
</evidence>
<evidence type="ECO:0000313" key="12">
    <source>
        <dbReference type="Proteomes" id="UP000014760"/>
    </source>
</evidence>
<sequence>MIIVIGVFGNLLTISVMMSKTFRKSPSSIVLSALALADTGNLLTGLMRWWLLYTFDLEVRLAGIVACKIHRFFVYFFGEISPAILVLMTVERFVSVYYPLRCREIFSKRRLVIV</sequence>
<organism evidence="10">
    <name type="scientific">Capitella teleta</name>
    <name type="common">Polychaete worm</name>
    <dbReference type="NCBI Taxonomy" id="283909"/>
    <lineage>
        <taxon>Eukaryota</taxon>
        <taxon>Metazoa</taxon>
        <taxon>Spiralia</taxon>
        <taxon>Lophotrochozoa</taxon>
        <taxon>Annelida</taxon>
        <taxon>Polychaeta</taxon>
        <taxon>Sedentaria</taxon>
        <taxon>Scolecida</taxon>
        <taxon>Capitellidae</taxon>
        <taxon>Capitella</taxon>
    </lineage>
</organism>
<dbReference type="Pfam" id="PF00001">
    <property type="entry name" value="7tm_1"/>
    <property type="match status" value="1"/>
</dbReference>
<keyword evidence="6" id="KW-0675">Receptor</keyword>
<dbReference type="SUPFAM" id="SSF81321">
    <property type="entry name" value="Family A G protein-coupled receptor-like"/>
    <property type="match status" value="1"/>
</dbReference>
<dbReference type="HOGENOM" id="CLU_135412_0_0_1"/>
<evidence type="ECO:0000256" key="4">
    <source>
        <dbReference type="ARBA" id="ARBA00023040"/>
    </source>
</evidence>
<dbReference type="EnsemblMetazoa" id="CapteT140623">
    <property type="protein sequence ID" value="CapteP140623"/>
    <property type="gene ID" value="CapteG140623"/>
</dbReference>
<dbReference type="PANTHER" id="PTHR24243:SF230">
    <property type="entry name" value="G-PROTEIN COUPLED RECEPTORS FAMILY 1 PROFILE DOMAIN-CONTAINING PROTEIN"/>
    <property type="match status" value="1"/>
</dbReference>
<dbReference type="GO" id="GO:0005886">
    <property type="term" value="C:plasma membrane"/>
    <property type="evidence" value="ECO:0007669"/>
    <property type="project" value="TreeGrafter"/>
</dbReference>
<reference evidence="11" key="3">
    <citation type="submission" date="2015-06" db="UniProtKB">
        <authorList>
            <consortium name="EnsemblMetazoa"/>
        </authorList>
    </citation>
    <scope>IDENTIFICATION</scope>
</reference>
<feature type="non-terminal residue" evidence="10">
    <location>
        <position position="114"/>
    </location>
</feature>
<evidence type="ECO:0000256" key="6">
    <source>
        <dbReference type="ARBA" id="ARBA00023170"/>
    </source>
</evidence>
<evidence type="ECO:0000256" key="8">
    <source>
        <dbReference type="SAM" id="Phobius"/>
    </source>
</evidence>
<dbReference type="InterPro" id="IPR000276">
    <property type="entry name" value="GPCR_Rhodpsn"/>
</dbReference>
<feature type="domain" description="G-protein coupled receptors family 1 profile" evidence="9">
    <location>
        <begin position="9"/>
        <end position="114"/>
    </location>
</feature>
<name>R7UP65_CAPTE</name>
<dbReference type="Gene3D" id="1.20.1070.10">
    <property type="entry name" value="Rhodopsin 7-helix transmembrane proteins"/>
    <property type="match status" value="1"/>
</dbReference>
<dbReference type="OMA" id="RTHKFWH"/>
<comment type="subcellular location">
    <subcellularLocation>
        <location evidence="1">Membrane</location>
        <topology evidence="1">Multi-pass membrane protein</topology>
    </subcellularLocation>
</comment>
<reference evidence="12" key="1">
    <citation type="submission" date="2012-12" db="EMBL/GenBank/DDBJ databases">
        <authorList>
            <person name="Hellsten U."/>
            <person name="Grimwood J."/>
            <person name="Chapman J.A."/>
            <person name="Shapiro H."/>
            <person name="Aerts A."/>
            <person name="Otillar R.P."/>
            <person name="Terry A.Y."/>
            <person name="Boore J.L."/>
            <person name="Simakov O."/>
            <person name="Marletaz F."/>
            <person name="Cho S.-J."/>
            <person name="Edsinger-Gonzales E."/>
            <person name="Havlak P."/>
            <person name="Kuo D.-H."/>
            <person name="Larsson T."/>
            <person name="Lv J."/>
            <person name="Arendt D."/>
            <person name="Savage R."/>
            <person name="Osoegawa K."/>
            <person name="de Jong P."/>
            <person name="Lindberg D.R."/>
            <person name="Seaver E.C."/>
            <person name="Weisblat D.A."/>
            <person name="Putnam N.H."/>
            <person name="Grigoriev I.V."/>
            <person name="Rokhsar D.S."/>
        </authorList>
    </citation>
    <scope>NUCLEOTIDE SEQUENCE</scope>
    <source>
        <strain evidence="12">I ESC-2004</strain>
    </source>
</reference>
<evidence type="ECO:0000256" key="3">
    <source>
        <dbReference type="ARBA" id="ARBA00022989"/>
    </source>
</evidence>
<proteinExistence type="predicted"/>
<dbReference type="EMBL" id="AMQN01001373">
    <property type="status" value="NOT_ANNOTATED_CDS"/>
    <property type="molecule type" value="Genomic_DNA"/>
</dbReference>
<dbReference type="CDD" id="cd00637">
    <property type="entry name" value="7tm_classA_rhodopsin-like"/>
    <property type="match status" value="1"/>
</dbReference>
<keyword evidence="7" id="KW-0807">Transducer</keyword>
<accession>R7UP65</accession>
<dbReference type="PANTHER" id="PTHR24243">
    <property type="entry name" value="G-PROTEIN COUPLED RECEPTOR"/>
    <property type="match status" value="1"/>
</dbReference>
<dbReference type="STRING" id="283909.R7UP65"/>
<feature type="transmembrane region" description="Helical" evidence="8">
    <location>
        <begin position="29"/>
        <end position="51"/>
    </location>
</feature>
<dbReference type="OrthoDB" id="9990906at2759"/>
<evidence type="ECO:0000256" key="1">
    <source>
        <dbReference type="ARBA" id="ARBA00004141"/>
    </source>
</evidence>
<evidence type="ECO:0000313" key="11">
    <source>
        <dbReference type="EnsemblMetazoa" id="CapteP140623"/>
    </source>
</evidence>
<evidence type="ECO:0000259" key="9">
    <source>
        <dbReference type="PROSITE" id="PS50262"/>
    </source>
</evidence>
<evidence type="ECO:0000313" key="10">
    <source>
        <dbReference type="EMBL" id="ELU05186.1"/>
    </source>
</evidence>
<feature type="transmembrane region" description="Helical" evidence="8">
    <location>
        <begin position="72"/>
        <end position="90"/>
    </location>
</feature>
<protein>
    <recommendedName>
        <fullName evidence="9">G-protein coupled receptors family 1 profile domain-containing protein</fullName>
    </recommendedName>
</protein>
<dbReference type="GO" id="GO:0004930">
    <property type="term" value="F:G protein-coupled receptor activity"/>
    <property type="evidence" value="ECO:0007669"/>
    <property type="project" value="UniProtKB-KW"/>
</dbReference>
<evidence type="ECO:0000256" key="2">
    <source>
        <dbReference type="ARBA" id="ARBA00022692"/>
    </source>
</evidence>
<reference evidence="10 12" key="2">
    <citation type="journal article" date="2013" name="Nature">
        <title>Insights into bilaterian evolution from three spiralian genomes.</title>
        <authorList>
            <person name="Simakov O."/>
            <person name="Marletaz F."/>
            <person name="Cho S.J."/>
            <person name="Edsinger-Gonzales E."/>
            <person name="Havlak P."/>
            <person name="Hellsten U."/>
            <person name="Kuo D.H."/>
            <person name="Larsson T."/>
            <person name="Lv J."/>
            <person name="Arendt D."/>
            <person name="Savage R."/>
            <person name="Osoegawa K."/>
            <person name="de Jong P."/>
            <person name="Grimwood J."/>
            <person name="Chapman J.A."/>
            <person name="Shapiro H."/>
            <person name="Aerts A."/>
            <person name="Otillar R.P."/>
            <person name="Terry A.Y."/>
            <person name="Boore J.L."/>
            <person name="Grigoriev I.V."/>
            <person name="Lindberg D.R."/>
            <person name="Seaver E.C."/>
            <person name="Weisblat D.A."/>
            <person name="Putnam N.H."/>
            <person name="Rokhsar D.S."/>
        </authorList>
    </citation>
    <scope>NUCLEOTIDE SEQUENCE</scope>
    <source>
        <strain evidence="10 12">I ESC-2004</strain>
    </source>
</reference>
<keyword evidence="12" id="KW-1185">Reference proteome</keyword>
<dbReference type="EMBL" id="KB301771">
    <property type="protein sequence ID" value="ELU05186.1"/>
    <property type="molecule type" value="Genomic_DNA"/>
</dbReference>
<gene>
    <name evidence="10" type="ORF">CAPTEDRAFT_140623</name>
</gene>
<keyword evidence="4" id="KW-0297">G-protein coupled receptor</keyword>
<keyword evidence="5 8" id="KW-0472">Membrane</keyword>
<evidence type="ECO:0000256" key="7">
    <source>
        <dbReference type="ARBA" id="ARBA00023224"/>
    </source>
</evidence>
<dbReference type="InterPro" id="IPR017452">
    <property type="entry name" value="GPCR_Rhodpsn_7TM"/>
</dbReference>
<keyword evidence="3 8" id="KW-1133">Transmembrane helix</keyword>
<keyword evidence="2 8" id="KW-0812">Transmembrane</keyword>
<dbReference type="PROSITE" id="PS50262">
    <property type="entry name" value="G_PROTEIN_RECEP_F1_2"/>
    <property type="match status" value="1"/>
</dbReference>
<dbReference type="AlphaFoldDB" id="R7UP65"/>
<dbReference type="Proteomes" id="UP000014760">
    <property type="component" value="Unassembled WGS sequence"/>
</dbReference>